<keyword evidence="7" id="KW-1185">Reference proteome</keyword>
<gene>
    <name evidence="6" type="ORF">DASC09_028910</name>
</gene>
<proteinExistence type="predicted"/>
<dbReference type="InterPro" id="IPR057525">
    <property type="entry name" value="UTP20_C"/>
</dbReference>
<dbReference type="InterPro" id="IPR011989">
    <property type="entry name" value="ARM-like"/>
</dbReference>
<dbReference type="EMBL" id="BTFZ01000010">
    <property type="protein sequence ID" value="GMM35566.1"/>
    <property type="molecule type" value="Genomic_DNA"/>
</dbReference>
<accession>A0AAV5QLW1</accession>
<dbReference type="Pfam" id="PF23099">
    <property type="entry name" value="UTP20_C"/>
    <property type="match status" value="1"/>
</dbReference>
<feature type="domain" description="U3 small nucleolar RNA-associated protein 20 C-terminal" evidence="5">
    <location>
        <begin position="2321"/>
        <end position="2583"/>
    </location>
</feature>
<evidence type="ECO:0000256" key="2">
    <source>
        <dbReference type="SAM" id="MobiDB-lite"/>
    </source>
</evidence>
<feature type="region of interest" description="Disordered" evidence="2">
    <location>
        <begin position="862"/>
        <end position="883"/>
    </location>
</feature>
<name>A0AAV5QLW1_9ASCO</name>
<dbReference type="InterPro" id="IPR052575">
    <property type="entry name" value="SSU_processome_comp_20"/>
</dbReference>
<dbReference type="GeneID" id="90073545"/>
<dbReference type="SUPFAM" id="SSF48371">
    <property type="entry name" value="ARM repeat"/>
    <property type="match status" value="3"/>
</dbReference>
<reference evidence="6 7" key="1">
    <citation type="journal article" date="2023" name="Elife">
        <title>Identification of key yeast species and microbe-microbe interactions impacting larval growth of Drosophila in the wild.</title>
        <authorList>
            <person name="Mure A."/>
            <person name="Sugiura Y."/>
            <person name="Maeda R."/>
            <person name="Honda K."/>
            <person name="Sakurai N."/>
            <person name="Takahashi Y."/>
            <person name="Watada M."/>
            <person name="Katoh T."/>
            <person name="Gotoh A."/>
            <person name="Gotoh Y."/>
            <person name="Taniguchi I."/>
            <person name="Nakamura K."/>
            <person name="Hayashi T."/>
            <person name="Katayama T."/>
            <person name="Uemura T."/>
            <person name="Hattori Y."/>
        </authorList>
    </citation>
    <scope>NUCLEOTIDE SEQUENCE [LARGE SCALE GENOMIC DNA]</scope>
    <source>
        <strain evidence="6 7">SC-9</strain>
    </source>
</reference>
<protein>
    <submittedName>
        <fullName evidence="6">Utp20 protein</fullName>
    </submittedName>
</protein>
<evidence type="ECO:0000259" key="5">
    <source>
        <dbReference type="Pfam" id="PF23099"/>
    </source>
</evidence>
<feature type="repeat" description="HEAT" evidence="1">
    <location>
        <begin position="1692"/>
        <end position="1733"/>
    </location>
</feature>
<feature type="compositionally biased region" description="Acidic residues" evidence="2">
    <location>
        <begin position="862"/>
        <end position="874"/>
    </location>
</feature>
<dbReference type="Gene3D" id="1.25.10.10">
    <property type="entry name" value="Leucine-rich Repeat Variant"/>
    <property type="match status" value="1"/>
</dbReference>
<dbReference type="GO" id="GO:0030686">
    <property type="term" value="C:90S preribosome"/>
    <property type="evidence" value="ECO:0007669"/>
    <property type="project" value="TreeGrafter"/>
</dbReference>
<dbReference type="InterPro" id="IPR021133">
    <property type="entry name" value="HEAT_type_2"/>
</dbReference>
<feature type="compositionally biased region" description="Basic residues" evidence="2">
    <location>
        <begin position="2566"/>
        <end position="2578"/>
    </location>
</feature>
<comment type="caution">
    <text evidence="6">The sequence shown here is derived from an EMBL/GenBank/DDBJ whole genome shotgun (WGS) entry which is preliminary data.</text>
</comment>
<feature type="region of interest" description="Disordered" evidence="2">
    <location>
        <begin position="2558"/>
        <end position="2597"/>
    </location>
</feature>
<evidence type="ECO:0000259" key="3">
    <source>
        <dbReference type="Pfam" id="PF07539"/>
    </source>
</evidence>
<evidence type="ECO:0000256" key="1">
    <source>
        <dbReference type="PROSITE-ProRule" id="PRU00103"/>
    </source>
</evidence>
<dbReference type="InterPro" id="IPR016024">
    <property type="entry name" value="ARM-type_fold"/>
</dbReference>
<organism evidence="6 7">
    <name type="scientific">Saccharomycopsis crataegensis</name>
    <dbReference type="NCBI Taxonomy" id="43959"/>
    <lineage>
        <taxon>Eukaryota</taxon>
        <taxon>Fungi</taxon>
        <taxon>Dikarya</taxon>
        <taxon>Ascomycota</taxon>
        <taxon>Saccharomycotina</taxon>
        <taxon>Saccharomycetes</taxon>
        <taxon>Saccharomycopsidaceae</taxon>
        <taxon>Saccharomycopsis</taxon>
    </lineage>
</organism>
<dbReference type="PROSITE" id="PS50077">
    <property type="entry name" value="HEAT_REPEAT"/>
    <property type="match status" value="1"/>
</dbReference>
<dbReference type="Pfam" id="PF07539">
    <property type="entry name" value="UTP20_N"/>
    <property type="match status" value="2"/>
</dbReference>
<feature type="domain" description="U3 small nucleolar RNA-associated protein 20 N-terminal" evidence="3">
    <location>
        <begin position="886"/>
        <end position="1136"/>
    </location>
</feature>
<dbReference type="InterPro" id="IPR046523">
    <property type="entry name" value="UTP20_dom"/>
</dbReference>
<dbReference type="RefSeq" id="XP_064852566.1">
    <property type="nucleotide sequence ID" value="XM_064996494.1"/>
</dbReference>
<dbReference type="PANTHER" id="PTHR17695:SF11">
    <property type="entry name" value="SMALL SUBUNIT PROCESSOME COMPONENT 20 HOMOLOG"/>
    <property type="match status" value="1"/>
</dbReference>
<dbReference type="GO" id="GO:0032040">
    <property type="term" value="C:small-subunit processome"/>
    <property type="evidence" value="ECO:0007669"/>
    <property type="project" value="TreeGrafter"/>
</dbReference>
<feature type="domain" description="U3 small nucleolar RNA-associated protein 20" evidence="4">
    <location>
        <begin position="1704"/>
        <end position="1920"/>
    </location>
</feature>
<evidence type="ECO:0000259" key="4">
    <source>
        <dbReference type="Pfam" id="PF20416"/>
    </source>
</evidence>
<feature type="domain" description="U3 small nucleolar RNA-associated protein 20 N-terminal" evidence="3">
    <location>
        <begin position="1157"/>
        <end position="1501"/>
    </location>
</feature>
<evidence type="ECO:0000313" key="7">
    <source>
        <dbReference type="Proteomes" id="UP001360560"/>
    </source>
</evidence>
<evidence type="ECO:0000313" key="6">
    <source>
        <dbReference type="EMBL" id="GMM35566.1"/>
    </source>
</evidence>
<dbReference type="Pfam" id="PF20416">
    <property type="entry name" value="UTP20"/>
    <property type="match status" value="1"/>
</dbReference>
<sequence length="2597" mass="295561">MKNSRKPAKSTKSQRRFTYKSFRESLDTLSITGSTRSLTNSRLRYEVDDDSFHYNESINHWKELNISKNFTEYCRETYTFTNSLAQLIHHRKTVFQILVSYIDKHDNLSLEPLLDLLVNFTHDMGAEYFMDMYEEAMVCLTKLALHISSIGENSTTTNKSMSNDNVIQWDFTAIAFIFKHLSKDLAKEDGLRITLKVFYPCLILVKRQYISRFAAEAISFLFKKSNDAAISVVVEFFKEKLQADDDLNDQEKAAFQQSMVILFSESVKNVSNAYHTKPLNIVLKLLMNNALEPVMCNVYCDVVISMLAHGTAENVVPIYEITIGYLENYPSYNNPESFSCAFQILSTLLFAESGRKTPSWDSLVSIASHLIKKLEDQKFSTPSTFSVVSYFFVLFIRNAPMEVLAKSHRFIFDSMLTLDNGRWFMGFVEAAISIQREKTLIFGSKIISDYIIKHWKTHEREIACFITRIPSEILAGGAGGGNKLSLSITAEFYQDLIKGLQELTNKKSKDDHQTLEIYWRLLILQHSKNFKDYQVFLELFLKTFSASSSGFTIEICGAILTSLAKQQVSDKDSLKIIETIVEGITYTTLEPAQLMEDNNALKSATFIDGIYNFLLGLDQSSNSATIRYITDRKSLLINSLSNCLVGSSHDLRAAALSSISVLMVKSGEPVSDLLNRVQGLENVELNLKNGRDLLLRSRQLGSALSTAPTTDRKIAVKWSLGYLNSRFKPAWDAILEIIGQFVAIEEEELWETIHYFIFKKYDVTNGFFKSDQSELAYSDEIIFDDWNVLSYRLADSYTKFRESFGNYGNLDRHLVEYAKQQRTEEDSSSFMRYQALQVLLKIPQLGEKKARFLVPVVLSEDADSEDDDEQENDDESKINDNSFSDWTTKDKNLMIELFGKFKNIKNIHRSSEVYNHGLNLLCSKSAVTQKAALKVVLAFKVDGIRKYTDNLNNIIDDSTFKDEIVTFFSSNRAEDLSTVVGVILRILYGKAKVRSGSGSKQGKKNAVLKLLGSLNENYVDQFLRLGYDDLKYPVIFEEYQHNASTEVFGKVKVTERLVRKLLGFMNLLGDVITELKARFPRALEGTLNPLIYAIGTAQYAVDHQPEKIVEKYSKQVRQMGLRNLSRMFNIFGSGDVTTEEEDEEEDEEDNTIKVDYTLDWDTYIGVIYNLIVKPRLEHFANENLQSPSAIMKMLCSCAQSTELHKLLVVDHQSPAVAILQLFENAHCKSSVLMEILDFATNVVNSDDTSDEWAKVGDAVIASCSTTLPQILSRPETSKEVVSKVVRLILLFIERDLISKDTQVLKLLVDTLINALDKSNSENYFSLTVATKTDILTAICGLLVKLNITQYEDVKTIYEIVARSFKMYADIGLRDALVNIVCAIGNHLEHFVVVGDLLRGLNANNTSRMGEPDFEKRMEAFAKLNEVEYSQLDAVQWLPLVHACLFFINDEEFSIRSSARYSLSRFIDGTSLKKDETQAAPYDHVLKDVILPNLRVGIRKDNDRIQKEYVLLLAHVVEHSKYYTDLADMKVLLFDNDDEANFFLNVGHIQIHRRQRAVRRLGNFAPQITPSNISHYLIPIVERFVYCETTENSNARNLSNDAIESIGILVRYINWNQYKALMKRFVSYLKNKVNYFRDVVHLVVSTCTALKISIKNRDVVMEIDSEEVDHDKAVIKGLCKDQNEIDNFILKSLLPQLNEVLGIRDEDTAVVRVSISESIVSLILCLSEQQQTTELPGVLTKVAQILRTRSEELRDSVRKSLGKIAVTLGTKYLPFVIRELKGALRRGPQIHILSFTVHYLLVMLNGMVEMGELDDCSGMIMDIIMEDLFGAAAQEKEAEGYSSKTKEVKHNKSYDTAEILASYINLSQFNSMLQPIKLLIGEQISLKTQTRLDELLRRFTLGLNHNSQANTMVGLTMCYEIFNDSDKLLETTKALRKQTVVKESDDHFLVKLNAKPIKSQLEFSQYSNTLRKFSLELLRSILAHNESLVTFANLNGFIPLMEQSLRSDNEGLLIASMKVLNLVLLLPLDEDATKRLTVCTRRVLQMFKNSPSTNSDLAQACLRYLSSVVRHKNDDIDLKTSAIVYILIKLSPDLEDPSRQGLAFNFLKAVLAQHVMVPEVYDIMEKVSKIMVTNHTREIRNMARSTYFQFLMEYDQGKGKLEKEFQFLLGNLSYPAESGRLSVLELINSVILKATLELVQKISGSFFVGLSNVSVTDDSLKCRESATNILIALMTKLGGSNCQNIELYLISWMKQTSNNLLLRCGLQIYKLYISALGLNNNNELDSLFLTRLADILAVDEDGDDDDNDGDEWELIYASLGVFNKVVSVVKTSALTETKYEKYWKFVISLLLYPHSWVRLSASRLAGVMVSNLPKAKFLTDQDIQIIAHRSIRQLGAPKITEELGTQVVKNIVHIMMCWEKNDTKYIKKKDDEVYKYPVEWLVHKASGIIKNDYNSGQFVQSKKSAIKLAAMIVQVISADKLRMETVGQAMALALFNYTDEEPDINDEDAMMLSELANECLKIVETKLGMSEYTKMMAKVRVLVTNRRVERKVRRSQMKVINPEAAAKRKMKKHTRFREKRKSEKDDSGYYHGKKKQRR</sequence>
<dbReference type="InterPro" id="IPR011430">
    <property type="entry name" value="UTP20_N"/>
</dbReference>
<dbReference type="Proteomes" id="UP001360560">
    <property type="component" value="Unassembled WGS sequence"/>
</dbReference>
<dbReference type="PANTHER" id="PTHR17695">
    <property type="entry name" value="SMALL SUBUNIT PROCESSOME COMPONENT 20 HOMOLOG"/>
    <property type="match status" value="1"/>
</dbReference>